<proteinExistence type="predicted"/>
<evidence type="ECO:0000313" key="3">
    <source>
        <dbReference type="Proteomes" id="UP000001070"/>
    </source>
</evidence>
<reference evidence="2 3" key="1">
    <citation type="journal article" date="2007" name="Nature">
        <title>Evolution of genes and genomes on the Drosophila phylogeny.</title>
        <authorList>
            <consortium name="Drosophila 12 Genomes Consortium"/>
            <person name="Clark A.G."/>
            <person name="Eisen M.B."/>
            <person name="Smith D.R."/>
            <person name="Bergman C.M."/>
            <person name="Oliver B."/>
            <person name="Markow T.A."/>
            <person name="Kaufman T.C."/>
            <person name="Kellis M."/>
            <person name="Gelbart W."/>
            <person name="Iyer V.N."/>
            <person name="Pollard D.A."/>
            <person name="Sackton T.B."/>
            <person name="Larracuente A.M."/>
            <person name="Singh N.D."/>
            <person name="Abad J.P."/>
            <person name="Abt D.N."/>
            <person name="Adryan B."/>
            <person name="Aguade M."/>
            <person name="Akashi H."/>
            <person name="Anderson W.W."/>
            <person name="Aquadro C.F."/>
            <person name="Ardell D.H."/>
            <person name="Arguello R."/>
            <person name="Artieri C.G."/>
            <person name="Barbash D.A."/>
            <person name="Barker D."/>
            <person name="Barsanti P."/>
            <person name="Batterham P."/>
            <person name="Batzoglou S."/>
            <person name="Begun D."/>
            <person name="Bhutkar A."/>
            <person name="Blanco E."/>
            <person name="Bosak S.A."/>
            <person name="Bradley R.K."/>
            <person name="Brand A.D."/>
            <person name="Brent M.R."/>
            <person name="Brooks A.N."/>
            <person name="Brown R.H."/>
            <person name="Butlin R.K."/>
            <person name="Caggese C."/>
            <person name="Calvi B.R."/>
            <person name="Bernardo de Carvalho A."/>
            <person name="Caspi A."/>
            <person name="Castrezana S."/>
            <person name="Celniker S.E."/>
            <person name="Chang J.L."/>
            <person name="Chapple C."/>
            <person name="Chatterji S."/>
            <person name="Chinwalla A."/>
            <person name="Civetta A."/>
            <person name="Clifton S.W."/>
            <person name="Comeron J.M."/>
            <person name="Costello J.C."/>
            <person name="Coyne J.A."/>
            <person name="Daub J."/>
            <person name="David R.G."/>
            <person name="Delcher A.L."/>
            <person name="Delehaunty K."/>
            <person name="Do C.B."/>
            <person name="Ebling H."/>
            <person name="Edwards K."/>
            <person name="Eickbush T."/>
            <person name="Evans J.D."/>
            <person name="Filipski A."/>
            <person name="Findeiss S."/>
            <person name="Freyhult E."/>
            <person name="Fulton L."/>
            <person name="Fulton R."/>
            <person name="Garcia A.C."/>
            <person name="Gardiner A."/>
            <person name="Garfield D.A."/>
            <person name="Garvin B.E."/>
            <person name="Gibson G."/>
            <person name="Gilbert D."/>
            <person name="Gnerre S."/>
            <person name="Godfrey J."/>
            <person name="Good R."/>
            <person name="Gotea V."/>
            <person name="Gravely B."/>
            <person name="Greenberg A.J."/>
            <person name="Griffiths-Jones S."/>
            <person name="Gross S."/>
            <person name="Guigo R."/>
            <person name="Gustafson E.A."/>
            <person name="Haerty W."/>
            <person name="Hahn M.W."/>
            <person name="Halligan D.L."/>
            <person name="Halpern A.L."/>
            <person name="Halter G.M."/>
            <person name="Han M.V."/>
            <person name="Heger A."/>
            <person name="Hillier L."/>
            <person name="Hinrichs A.S."/>
            <person name="Holmes I."/>
            <person name="Hoskins R.A."/>
            <person name="Hubisz M.J."/>
            <person name="Hultmark D."/>
            <person name="Huntley M.A."/>
            <person name="Jaffe D.B."/>
            <person name="Jagadeeshan S."/>
            <person name="Jeck W.R."/>
            <person name="Johnson J."/>
            <person name="Jones C.D."/>
            <person name="Jordan W.C."/>
            <person name="Karpen G.H."/>
            <person name="Kataoka E."/>
            <person name="Keightley P.D."/>
            <person name="Kheradpour P."/>
            <person name="Kirkness E.F."/>
            <person name="Koerich L.B."/>
            <person name="Kristiansen K."/>
            <person name="Kudrna D."/>
            <person name="Kulathinal R.J."/>
            <person name="Kumar S."/>
            <person name="Kwok R."/>
            <person name="Lander E."/>
            <person name="Langley C.H."/>
            <person name="Lapoint R."/>
            <person name="Lazzaro B.P."/>
            <person name="Lee S.J."/>
            <person name="Levesque L."/>
            <person name="Li R."/>
            <person name="Lin C.F."/>
            <person name="Lin M.F."/>
            <person name="Lindblad-Toh K."/>
            <person name="Llopart A."/>
            <person name="Long M."/>
            <person name="Low L."/>
            <person name="Lozovsky E."/>
            <person name="Lu J."/>
            <person name="Luo M."/>
            <person name="Machado C.A."/>
            <person name="Makalowski W."/>
            <person name="Marzo M."/>
            <person name="Matsuda M."/>
            <person name="Matzkin L."/>
            <person name="McAllister B."/>
            <person name="McBride C.S."/>
            <person name="McKernan B."/>
            <person name="McKernan K."/>
            <person name="Mendez-Lago M."/>
            <person name="Minx P."/>
            <person name="Mollenhauer M.U."/>
            <person name="Montooth K."/>
            <person name="Mount S.M."/>
            <person name="Mu X."/>
            <person name="Myers E."/>
            <person name="Negre B."/>
            <person name="Newfeld S."/>
            <person name="Nielsen R."/>
            <person name="Noor M.A."/>
            <person name="O'Grady P."/>
            <person name="Pachter L."/>
            <person name="Papaceit M."/>
            <person name="Parisi M.J."/>
            <person name="Parisi M."/>
            <person name="Parts L."/>
            <person name="Pedersen J.S."/>
            <person name="Pesole G."/>
            <person name="Phillippy A.M."/>
            <person name="Ponting C.P."/>
            <person name="Pop M."/>
            <person name="Porcelli D."/>
            <person name="Powell J.R."/>
            <person name="Prohaska S."/>
            <person name="Pruitt K."/>
            <person name="Puig M."/>
            <person name="Quesneville H."/>
            <person name="Ram K.R."/>
            <person name="Rand D."/>
            <person name="Rasmussen M.D."/>
            <person name="Reed L.K."/>
            <person name="Reenan R."/>
            <person name="Reily A."/>
            <person name="Remington K.A."/>
            <person name="Rieger T.T."/>
            <person name="Ritchie M.G."/>
            <person name="Robin C."/>
            <person name="Rogers Y.H."/>
            <person name="Rohde C."/>
            <person name="Rozas J."/>
            <person name="Rubenfield M.J."/>
            <person name="Ruiz A."/>
            <person name="Russo S."/>
            <person name="Salzberg S.L."/>
            <person name="Sanchez-Gracia A."/>
            <person name="Saranga D.J."/>
            <person name="Sato H."/>
            <person name="Schaeffer S.W."/>
            <person name="Schatz M.C."/>
            <person name="Schlenke T."/>
            <person name="Schwartz R."/>
            <person name="Segarra C."/>
            <person name="Singh R.S."/>
            <person name="Sirot L."/>
            <person name="Sirota M."/>
            <person name="Sisneros N.B."/>
            <person name="Smith C.D."/>
            <person name="Smith T.F."/>
            <person name="Spieth J."/>
            <person name="Stage D.E."/>
            <person name="Stark A."/>
            <person name="Stephan W."/>
            <person name="Strausberg R.L."/>
            <person name="Strempel S."/>
            <person name="Sturgill D."/>
            <person name="Sutton G."/>
            <person name="Sutton G.G."/>
            <person name="Tao W."/>
            <person name="Teichmann S."/>
            <person name="Tobari Y.N."/>
            <person name="Tomimura Y."/>
            <person name="Tsolas J.M."/>
            <person name="Valente V.L."/>
            <person name="Venter E."/>
            <person name="Venter J.C."/>
            <person name="Vicario S."/>
            <person name="Vieira F.G."/>
            <person name="Vilella A.J."/>
            <person name="Villasante A."/>
            <person name="Walenz B."/>
            <person name="Wang J."/>
            <person name="Wasserman M."/>
            <person name="Watts T."/>
            <person name="Wilson D."/>
            <person name="Wilson R.K."/>
            <person name="Wing R.A."/>
            <person name="Wolfner M.F."/>
            <person name="Wong A."/>
            <person name="Wong G.K."/>
            <person name="Wu C.I."/>
            <person name="Wu G."/>
            <person name="Yamamoto D."/>
            <person name="Yang H.P."/>
            <person name="Yang S.P."/>
            <person name="Yorke J.A."/>
            <person name="Yoshida K."/>
            <person name="Zdobnov E."/>
            <person name="Zhang P."/>
            <person name="Zhang Y."/>
            <person name="Zimin A.V."/>
            <person name="Baldwin J."/>
            <person name="Abdouelleil A."/>
            <person name="Abdulkadir J."/>
            <person name="Abebe A."/>
            <person name="Abera B."/>
            <person name="Abreu J."/>
            <person name="Acer S.C."/>
            <person name="Aftuck L."/>
            <person name="Alexander A."/>
            <person name="An P."/>
            <person name="Anderson E."/>
            <person name="Anderson S."/>
            <person name="Arachi H."/>
            <person name="Azer M."/>
            <person name="Bachantsang P."/>
            <person name="Barry A."/>
            <person name="Bayul T."/>
            <person name="Berlin A."/>
            <person name="Bessette D."/>
            <person name="Bloom T."/>
            <person name="Blye J."/>
            <person name="Boguslavskiy L."/>
            <person name="Bonnet C."/>
            <person name="Boukhgalter B."/>
            <person name="Bourzgui I."/>
            <person name="Brown A."/>
            <person name="Cahill P."/>
            <person name="Channer S."/>
            <person name="Cheshatsang Y."/>
            <person name="Chuda L."/>
            <person name="Citroen M."/>
            <person name="Collymore A."/>
            <person name="Cooke P."/>
            <person name="Costello M."/>
            <person name="D'Aco K."/>
            <person name="Daza R."/>
            <person name="De Haan G."/>
            <person name="DeGray S."/>
            <person name="DeMaso C."/>
            <person name="Dhargay N."/>
            <person name="Dooley K."/>
            <person name="Dooley E."/>
            <person name="Doricent M."/>
            <person name="Dorje P."/>
            <person name="Dorjee K."/>
            <person name="Dupes A."/>
            <person name="Elong R."/>
            <person name="Falk J."/>
            <person name="Farina A."/>
            <person name="Faro S."/>
            <person name="Ferguson D."/>
            <person name="Fisher S."/>
            <person name="Foley C.D."/>
            <person name="Franke A."/>
            <person name="Friedrich D."/>
            <person name="Gadbois L."/>
            <person name="Gearin G."/>
            <person name="Gearin C.R."/>
            <person name="Giannoukos G."/>
            <person name="Goode T."/>
            <person name="Graham J."/>
            <person name="Grandbois E."/>
            <person name="Grewal S."/>
            <person name="Gyaltsen K."/>
            <person name="Hafez N."/>
            <person name="Hagos B."/>
            <person name="Hall J."/>
            <person name="Henson C."/>
            <person name="Hollinger A."/>
            <person name="Honan T."/>
            <person name="Huard M.D."/>
            <person name="Hughes L."/>
            <person name="Hurhula B."/>
            <person name="Husby M.E."/>
            <person name="Kamat A."/>
            <person name="Kanga B."/>
            <person name="Kashin S."/>
            <person name="Khazanovich D."/>
            <person name="Kisner P."/>
            <person name="Lance K."/>
            <person name="Lara M."/>
            <person name="Lee W."/>
            <person name="Lennon N."/>
            <person name="Letendre F."/>
            <person name="LeVine R."/>
            <person name="Lipovsky A."/>
            <person name="Liu X."/>
            <person name="Liu J."/>
            <person name="Liu S."/>
            <person name="Lokyitsang T."/>
            <person name="Lokyitsang Y."/>
            <person name="Lubonja R."/>
            <person name="Lui A."/>
            <person name="MacDonald P."/>
            <person name="Magnisalis V."/>
            <person name="Maru K."/>
            <person name="Matthews C."/>
            <person name="McCusker W."/>
            <person name="McDonough S."/>
            <person name="Mehta T."/>
            <person name="Meldrim J."/>
            <person name="Meneus L."/>
            <person name="Mihai O."/>
            <person name="Mihalev A."/>
            <person name="Mihova T."/>
            <person name="Mittelman R."/>
            <person name="Mlenga V."/>
            <person name="Montmayeur A."/>
            <person name="Mulrain L."/>
            <person name="Navidi A."/>
            <person name="Naylor J."/>
            <person name="Negash T."/>
            <person name="Nguyen T."/>
            <person name="Nguyen N."/>
            <person name="Nicol R."/>
            <person name="Norbu C."/>
            <person name="Norbu N."/>
            <person name="Novod N."/>
            <person name="O'Neill B."/>
            <person name="Osman S."/>
            <person name="Markiewicz E."/>
            <person name="Oyono O.L."/>
            <person name="Patti C."/>
            <person name="Phunkhang P."/>
            <person name="Pierre F."/>
            <person name="Priest M."/>
            <person name="Raghuraman S."/>
            <person name="Rege F."/>
            <person name="Reyes R."/>
            <person name="Rise C."/>
            <person name="Rogov P."/>
            <person name="Ross K."/>
            <person name="Ryan E."/>
            <person name="Settipalli S."/>
            <person name="Shea T."/>
            <person name="Sherpa N."/>
            <person name="Shi L."/>
            <person name="Shih D."/>
            <person name="Sparrow T."/>
            <person name="Spaulding J."/>
            <person name="Stalker J."/>
            <person name="Stange-Thomann N."/>
            <person name="Stavropoulos S."/>
            <person name="Stone C."/>
            <person name="Strader C."/>
            <person name="Tesfaye S."/>
            <person name="Thomson T."/>
            <person name="Thoulutsang Y."/>
            <person name="Thoulutsang D."/>
            <person name="Topham K."/>
            <person name="Topping I."/>
            <person name="Tsamla T."/>
            <person name="Vassiliev H."/>
            <person name="Vo A."/>
            <person name="Wangchuk T."/>
            <person name="Wangdi T."/>
            <person name="Weiand M."/>
            <person name="Wilkinson J."/>
            <person name="Wilson A."/>
            <person name="Yadav S."/>
            <person name="Young G."/>
            <person name="Yu Q."/>
            <person name="Zembek L."/>
            <person name="Zhong D."/>
            <person name="Zimmer A."/>
            <person name="Zwirko Z."/>
            <person name="Jaffe D.B."/>
            <person name="Alvarez P."/>
            <person name="Brockman W."/>
            <person name="Butler J."/>
            <person name="Chin C."/>
            <person name="Gnerre S."/>
            <person name="Grabherr M."/>
            <person name="Kleber M."/>
            <person name="Mauceli E."/>
            <person name="MacCallum I."/>
        </authorList>
    </citation>
    <scope>NUCLEOTIDE SEQUENCE [LARGE SCALE GENOMIC DNA]</scope>
    <source>
        <strain evidence="3">Tucson 15287-2541.00</strain>
    </source>
</reference>
<sequence>MIMGRRESGSESRSRSRSRSRSGSRYQHKTDGNNLSAEAATDEVNSDAGDDEPYYVTLSRSELI</sequence>
<evidence type="ECO:0000256" key="1">
    <source>
        <dbReference type="SAM" id="MobiDB-lite"/>
    </source>
</evidence>
<evidence type="ECO:0000313" key="2">
    <source>
        <dbReference type="EMBL" id="EDV98525.1"/>
    </source>
</evidence>
<feature type="region of interest" description="Disordered" evidence="1">
    <location>
        <begin position="1"/>
        <end position="64"/>
    </location>
</feature>
<dbReference type="AlphaFoldDB" id="B4K084"/>
<protein>
    <submittedName>
        <fullName evidence="2">GH17536</fullName>
    </submittedName>
</protein>
<accession>B4K084</accession>
<dbReference type="EMBL" id="CH916400">
    <property type="protein sequence ID" value="EDV98525.1"/>
    <property type="molecule type" value="Genomic_DNA"/>
</dbReference>
<dbReference type="Proteomes" id="UP000001070">
    <property type="component" value="Unassembled WGS sequence"/>
</dbReference>
<dbReference type="HOGENOM" id="CLU_2869914_0_0_1"/>
<feature type="compositionally biased region" description="Acidic residues" evidence="1">
    <location>
        <begin position="40"/>
        <end position="53"/>
    </location>
</feature>
<name>B4K084_DROGR</name>
<gene>
    <name evidence="2" type="primary">Dgri\GH17536</name>
    <name evidence="2" type="ORF">Dgri_GH17536</name>
</gene>
<keyword evidence="3" id="KW-1185">Reference proteome</keyword>
<organism evidence="3">
    <name type="scientific">Drosophila grimshawi</name>
    <name type="common">Hawaiian fruit fly</name>
    <name type="synonym">Idiomyia grimshawi</name>
    <dbReference type="NCBI Taxonomy" id="7222"/>
    <lineage>
        <taxon>Eukaryota</taxon>
        <taxon>Metazoa</taxon>
        <taxon>Ecdysozoa</taxon>
        <taxon>Arthropoda</taxon>
        <taxon>Hexapoda</taxon>
        <taxon>Insecta</taxon>
        <taxon>Pterygota</taxon>
        <taxon>Neoptera</taxon>
        <taxon>Endopterygota</taxon>
        <taxon>Diptera</taxon>
        <taxon>Brachycera</taxon>
        <taxon>Muscomorpha</taxon>
        <taxon>Ephydroidea</taxon>
        <taxon>Drosophilidae</taxon>
        <taxon>Drosophila</taxon>
        <taxon>Hawaiian Drosophila</taxon>
    </lineage>
</organism>
<feature type="compositionally biased region" description="Basic and acidic residues" evidence="1">
    <location>
        <begin position="1"/>
        <end position="14"/>
    </location>
</feature>
<dbReference type="InParanoid" id="B4K084"/>